<protein>
    <submittedName>
        <fullName evidence="5">Disease resistance protein RPM1</fullName>
    </submittedName>
</protein>
<dbReference type="EMBL" id="KD282314">
    <property type="protein sequence ID" value="EMS45741.1"/>
    <property type="molecule type" value="Genomic_DNA"/>
</dbReference>
<dbReference type="Gene3D" id="1.10.10.10">
    <property type="entry name" value="Winged helix-like DNA-binding domain superfamily/Winged helix DNA-binding domain"/>
    <property type="match status" value="1"/>
</dbReference>
<dbReference type="OMA" id="MHPEDYE"/>
<sequence length="626" mass="71022">MTDSGNGSRIIVTTRVEDVACWACHNRQQCIYKMKPLNDQDSKRLFFSRVFGPEHVSPSQYEEVSTEILKRCGGLPLAVITIGGILASRPGILRQDWENIRSYLGVQSATDLTMEGMRRILNLSYMHLPVHLRACCLRLGMHPEDYEIMRDDLVRQWIAEGLVRSLPGLDLEDVARSYFNELINRSLIQPERTVAGDVISCKVHDVIPDVIISKCQEENFMSVVYNSEDMARLHECKPKVCRLFFCSSSNDATNGTISRATGLSKVRSIMSFGGSKYLNSLLFSKYLRVLLIENWGITVDLSDINRLFHLRYLKVTAGNIKLPSELKGLVHLETLELTSDSIPSDVVQLPRLSHLTALCHRLPEGIGNLKLLRTLNGFQLTGCSSEDIKGLGELTNLRELFFVIEDTTEIDDALVSSIEKLRKLRHLRFSHNWYLDNDSLSSLSNPPLLIETLRMKGIITFRIPRWIGDLHCLHHLELYVRQTSTDDIGLLGELPSLMEFKLCLLHFAANGAIIVRTGLFPALEYFQTYFQDEDHELHSAQDDVMAHLCFEVGSMPKLQRLELHLWEGHWGGATPVGIEHLLALQQIKLGFAYCGDSDINEVDRRAESAFRDALQAHPNRHSIRFN</sequence>
<dbReference type="Gene3D" id="3.80.10.10">
    <property type="entry name" value="Ribonuclease Inhibitor"/>
    <property type="match status" value="1"/>
</dbReference>
<evidence type="ECO:0000259" key="4">
    <source>
        <dbReference type="Pfam" id="PF23598"/>
    </source>
</evidence>
<dbReference type="GO" id="GO:0042742">
    <property type="term" value="P:defense response to bacterium"/>
    <property type="evidence" value="ECO:0007669"/>
    <property type="project" value="UniProtKB-ARBA"/>
</dbReference>
<dbReference type="InterPro" id="IPR036388">
    <property type="entry name" value="WH-like_DNA-bd_sf"/>
</dbReference>
<gene>
    <name evidence="5" type="ORF">TRIUR3_06832</name>
</gene>
<dbReference type="InterPro" id="IPR055414">
    <property type="entry name" value="LRR_R13L4/SHOC2-like"/>
</dbReference>
<keyword evidence="2" id="KW-0611">Plant defense</keyword>
<dbReference type="PANTHER" id="PTHR23155:SF906">
    <property type="entry name" value="OS08G0205100 PROTEIN"/>
    <property type="match status" value="1"/>
</dbReference>
<organism evidence="5">
    <name type="scientific">Triticum urartu</name>
    <name type="common">Red wild einkorn</name>
    <name type="synonym">Crithodium urartu</name>
    <dbReference type="NCBI Taxonomy" id="4572"/>
    <lineage>
        <taxon>Eukaryota</taxon>
        <taxon>Viridiplantae</taxon>
        <taxon>Streptophyta</taxon>
        <taxon>Embryophyta</taxon>
        <taxon>Tracheophyta</taxon>
        <taxon>Spermatophyta</taxon>
        <taxon>Magnoliopsida</taxon>
        <taxon>Liliopsida</taxon>
        <taxon>Poales</taxon>
        <taxon>Poaceae</taxon>
        <taxon>BOP clade</taxon>
        <taxon>Pooideae</taxon>
        <taxon>Triticodae</taxon>
        <taxon>Triticeae</taxon>
        <taxon>Triticinae</taxon>
        <taxon>Triticum</taxon>
    </lineage>
</organism>
<dbReference type="AlphaFoldDB" id="M7YG74"/>
<dbReference type="SUPFAM" id="SSF52047">
    <property type="entry name" value="RNI-like"/>
    <property type="match status" value="1"/>
</dbReference>
<dbReference type="GO" id="GO:0002758">
    <property type="term" value="P:innate immune response-activating signaling pathway"/>
    <property type="evidence" value="ECO:0007669"/>
    <property type="project" value="UniProtKB-ARBA"/>
</dbReference>
<dbReference type="FunFam" id="1.10.10.10:FF:000322">
    <property type="entry name" value="Probable disease resistance protein At1g63360"/>
    <property type="match status" value="1"/>
</dbReference>
<dbReference type="InterPro" id="IPR044974">
    <property type="entry name" value="Disease_R_plants"/>
</dbReference>
<evidence type="ECO:0000259" key="3">
    <source>
        <dbReference type="Pfam" id="PF23559"/>
    </source>
</evidence>
<dbReference type="GO" id="GO:0043531">
    <property type="term" value="F:ADP binding"/>
    <property type="evidence" value="ECO:0007669"/>
    <property type="project" value="InterPro"/>
</dbReference>
<accession>M7YG74</accession>
<dbReference type="Pfam" id="PF23598">
    <property type="entry name" value="LRR_14"/>
    <property type="match status" value="1"/>
</dbReference>
<dbReference type="PANTHER" id="PTHR23155">
    <property type="entry name" value="DISEASE RESISTANCE PROTEIN RP"/>
    <property type="match status" value="1"/>
</dbReference>
<dbReference type="SUPFAM" id="SSF52540">
    <property type="entry name" value="P-loop containing nucleoside triphosphate hydrolases"/>
    <property type="match status" value="1"/>
</dbReference>
<dbReference type="GO" id="GO:0009626">
    <property type="term" value="P:plant-type hypersensitive response"/>
    <property type="evidence" value="ECO:0007669"/>
    <property type="project" value="UniProtKB-ARBA"/>
</dbReference>
<evidence type="ECO:0000313" key="5">
    <source>
        <dbReference type="EMBL" id="EMS45741.1"/>
    </source>
</evidence>
<dbReference type="InterPro" id="IPR042197">
    <property type="entry name" value="Apaf_helical"/>
</dbReference>
<dbReference type="Gene3D" id="1.10.8.430">
    <property type="entry name" value="Helical domain of apoptotic protease-activating factors"/>
    <property type="match status" value="1"/>
</dbReference>
<reference evidence="5" key="1">
    <citation type="journal article" date="2013" name="Nature">
        <title>Draft genome of the wheat A-genome progenitor Triticum urartu.</title>
        <authorList>
            <person name="Ling H.Q."/>
            <person name="Zhao S."/>
            <person name="Liu D."/>
            <person name="Wang J."/>
            <person name="Sun H."/>
            <person name="Zhang C."/>
            <person name="Fan H."/>
            <person name="Li D."/>
            <person name="Dong L."/>
            <person name="Tao Y."/>
            <person name="Gao C."/>
            <person name="Wu H."/>
            <person name="Li Y."/>
            <person name="Cui Y."/>
            <person name="Guo X."/>
            <person name="Zheng S."/>
            <person name="Wang B."/>
            <person name="Yu K."/>
            <person name="Liang Q."/>
            <person name="Yang W."/>
            <person name="Lou X."/>
            <person name="Chen J."/>
            <person name="Feng M."/>
            <person name="Jian J."/>
            <person name="Zhang X."/>
            <person name="Luo G."/>
            <person name="Jiang Y."/>
            <person name="Liu J."/>
            <person name="Wang Z."/>
            <person name="Sha Y."/>
            <person name="Zhang B."/>
            <person name="Wu H."/>
            <person name="Tang D."/>
            <person name="Shen Q."/>
            <person name="Xue P."/>
            <person name="Zou S."/>
            <person name="Wang X."/>
            <person name="Liu X."/>
            <person name="Wang F."/>
            <person name="Yang Y."/>
            <person name="An X."/>
            <person name="Dong Z."/>
            <person name="Zhang K."/>
            <person name="Zhang X."/>
            <person name="Luo M.C."/>
            <person name="Dvorak J."/>
            <person name="Tong Y."/>
            <person name="Wang J."/>
            <person name="Yang H."/>
            <person name="Li Z."/>
            <person name="Wang D."/>
            <person name="Zhang A."/>
            <person name="Wang J."/>
        </authorList>
    </citation>
    <scope>NUCLEOTIDE SEQUENCE</scope>
</reference>
<feature type="domain" description="Disease resistance protein winged helix" evidence="3">
    <location>
        <begin position="142"/>
        <end position="211"/>
    </location>
</feature>
<proteinExistence type="predicted"/>
<dbReference type="InterPro" id="IPR032675">
    <property type="entry name" value="LRR_dom_sf"/>
</dbReference>
<evidence type="ECO:0000256" key="1">
    <source>
        <dbReference type="ARBA" id="ARBA00022737"/>
    </source>
</evidence>
<keyword evidence="1" id="KW-0677">Repeat</keyword>
<name>M7YG74_TRIUA</name>
<dbReference type="InterPro" id="IPR027417">
    <property type="entry name" value="P-loop_NTPase"/>
</dbReference>
<dbReference type="Pfam" id="PF23559">
    <property type="entry name" value="WHD_DRP"/>
    <property type="match status" value="1"/>
</dbReference>
<dbReference type="STRING" id="4572.M7YG74"/>
<dbReference type="eggNOG" id="KOG4658">
    <property type="taxonomic scope" value="Eukaryota"/>
</dbReference>
<feature type="domain" description="Disease resistance R13L4/SHOC-2-like LRR" evidence="4">
    <location>
        <begin position="265"/>
        <end position="622"/>
    </location>
</feature>
<dbReference type="InterPro" id="IPR058922">
    <property type="entry name" value="WHD_DRP"/>
</dbReference>
<evidence type="ECO:0000256" key="2">
    <source>
        <dbReference type="ARBA" id="ARBA00022821"/>
    </source>
</evidence>